<keyword evidence="2" id="KW-1185">Reference proteome</keyword>
<gene>
    <name evidence="1" type="ORF">DERP_008650</name>
</gene>
<reference evidence="1 2" key="1">
    <citation type="journal article" date="2018" name="J. Allergy Clin. Immunol.">
        <title>High-quality assembly of Dermatophagoides pteronyssinus genome and transcriptome reveals a wide range of novel allergens.</title>
        <authorList>
            <person name="Liu X.Y."/>
            <person name="Yang K.Y."/>
            <person name="Wang M.Q."/>
            <person name="Kwok J.S."/>
            <person name="Zeng X."/>
            <person name="Yang Z."/>
            <person name="Xiao X.J."/>
            <person name="Lau C.P."/>
            <person name="Li Y."/>
            <person name="Huang Z.M."/>
            <person name="Ba J.G."/>
            <person name="Yim A.K."/>
            <person name="Ouyang C.Y."/>
            <person name="Ngai S.M."/>
            <person name="Chan T.F."/>
            <person name="Leung E.L."/>
            <person name="Liu L."/>
            <person name="Liu Z.G."/>
            <person name="Tsui S.K."/>
        </authorList>
    </citation>
    <scope>NUCLEOTIDE SEQUENCE [LARGE SCALE GENOMIC DNA]</scope>
    <source>
        <strain evidence="1">Derp</strain>
    </source>
</reference>
<sequence>MHSNNTVFNDLDLFTDDVHLNSNSNIRIFRLNACVAAAAAAAALFDNVGFEAAAAANAAVATLPYCDNQYGDVCNIRCTAA</sequence>
<organism evidence="1 2">
    <name type="scientific">Dermatophagoides pteronyssinus</name>
    <name type="common">European house dust mite</name>
    <dbReference type="NCBI Taxonomy" id="6956"/>
    <lineage>
        <taxon>Eukaryota</taxon>
        <taxon>Metazoa</taxon>
        <taxon>Ecdysozoa</taxon>
        <taxon>Arthropoda</taxon>
        <taxon>Chelicerata</taxon>
        <taxon>Arachnida</taxon>
        <taxon>Acari</taxon>
        <taxon>Acariformes</taxon>
        <taxon>Sarcoptiformes</taxon>
        <taxon>Astigmata</taxon>
        <taxon>Psoroptidia</taxon>
        <taxon>Analgoidea</taxon>
        <taxon>Pyroglyphidae</taxon>
        <taxon>Dermatophagoidinae</taxon>
        <taxon>Dermatophagoides</taxon>
    </lineage>
</organism>
<accession>A0ABQ8IWW9</accession>
<proteinExistence type="predicted"/>
<evidence type="ECO:0000313" key="2">
    <source>
        <dbReference type="Proteomes" id="UP000887458"/>
    </source>
</evidence>
<dbReference type="Proteomes" id="UP000887458">
    <property type="component" value="Unassembled WGS sequence"/>
</dbReference>
<comment type="caution">
    <text evidence="1">The sequence shown here is derived from an EMBL/GenBank/DDBJ whole genome shotgun (WGS) entry which is preliminary data.</text>
</comment>
<dbReference type="EMBL" id="NJHN03000105">
    <property type="protein sequence ID" value="KAH9414809.1"/>
    <property type="molecule type" value="Genomic_DNA"/>
</dbReference>
<protein>
    <submittedName>
        <fullName evidence="1">Uncharacterized protein</fullName>
    </submittedName>
</protein>
<name>A0ABQ8IWW9_DERPT</name>
<reference evidence="1 2" key="2">
    <citation type="journal article" date="2022" name="Mol. Biol. Evol.">
        <title>Comparative Genomics Reveals Insights into the Divergent Evolution of Astigmatic Mites and Household Pest Adaptations.</title>
        <authorList>
            <person name="Xiong Q."/>
            <person name="Wan A.T."/>
            <person name="Liu X."/>
            <person name="Fung C.S."/>
            <person name="Xiao X."/>
            <person name="Malainual N."/>
            <person name="Hou J."/>
            <person name="Wang L."/>
            <person name="Wang M."/>
            <person name="Yang K.Y."/>
            <person name="Cui Y."/>
            <person name="Leung E.L."/>
            <person name="Nong W."/>
            <person name="Shin S.K."/>
            <person name="Au S.W."/>
            <person name="Jeong K.Y."/>
            <person name="Chew F.T."/>
            <person name="Hui J.H."/>
            <person name="Leung T.F."/>
            <person name="Tungtrongchitr A."/>
            <person name="Zhong N."/>
            <person name="Liu Z."/>
            <person name="Tsui S.K."/>
        </authorList>
    </citation>
    <scope>NUCLEOTIDE SEQUENCE [LARGE SCALE GENOMIC DNA]</scope>
    <source>
        <strain evidence="1">Derp</strain>
    </source>
</reference>
<evidence type="ECO:0000313" key="1">
    <source>
        <dbReference type="EMBL" id="KAH9414809.1"/>
    </source>
</evidence>